<dbReference type="NCBIfam" id="NF002383">
    <property type="entry name" value="PRK01392.1"/>
    <property type="match status" value="1"/>
</dbReference>
<keyword evidence="4 6" id="KW-0548">Nucleotidyltransferase</keyword>
<evidence type="ECO:0000313" key="6">
    <source>
        <dbReference type="EMBL" id="VYU32785.1"/>
    </source>
</evidence>
<reference evidence="6" key="1">
    <citation type="submission" date="2019-11" db="EMBL/GenBank/DDBJ databases">
        <authorList>
            <person name="Feng L."/>
        </authorList>
    </citation>
    <scope>NUCLEOTIDE SEQUENCE</scope>
    <source>
        <strain evidence="6">EMassiliensisLFYP7</strain>
    </source>
</reference>
<evidence type="ECO:0000256" key="5">
    <source>
        <dbReference type="ARBA" id="ARBA00048574"/>
    </source>
</evidence>
<dbReference type="EMBL" id="CACRTZ010000014">
    <property type="protein sequence ID" value="VYU32785.1"/>
    <property type="molecule type" value="Genomic_DNA"/>
</dbReference>
<name>A0A6N3DY14_9ENTR</name>
<sequence length="186" mass="20955">MQQTGSHTFSPLMHGEAVSLTDVLTAREQRAMRQQALLTRFHQPVLSLTLVTPGPVKDSIGYRHVMAEALREGDQLLWRRGWKVLSREVHWLDTGPEALWAVEQEAQTVKAAVVELEDGHPLGRLWDFDVIASSGEPLSREASGAPARKCLICQQPSRLCGRSRQHSLPELTTQIEKMMRSWLARD</sequence>
<evidence type="ECO:0000256" key="1">
    <source>
        <dbReference type="ARBA" id="ARBA00012524"/>
    </source>
</evidence>
<dbReference type="GO" id="GO:0016829">
    <property type="term" value="F:lyase activity"/>
    <property type="evidence" value="ECO:0007669"/>
    <property type="project" value="UniProtKB-KW"/>
</dbReference>
<dbReference type="RefSeq" id="WP_156566038.1">
    <property type="nucleotide sequence ID" value="NZ_CACRTZ010000014.1"/>
</dbReference>
<keyword evidence="6" id="KW-0456">Lyase</keyword>
<organism evidence="6">
    <name type="scientific">Phytobacter massiliensis</name>
    <dbReference type="NCBI Taxonomy" id="1485952"/>
    <lineage>
        <taxon>Bacteria</taxon>
        <taxon>Pseudomonadati</taxon>
        <taxon>Pseudomonadota</taxon>
        <taxon>Gammaproteobacteria</taxon>
        <taxon>Enterobacterales</taxon>
        <taxon>Enterobacteriaceae</taxon>
        <taxon>Phytobacter</taxon>
    </lineage>
</organism>
<protein>
    <recommendedName>
        <fullName evidence="2">Apo-citrate lyase phosphoribosyl-dephospho-CoA transferase</fullName>
        <ecNumber evidence="1">2.7.7.61</ecNumber>
    </recommendedName>
</protein>
<dbReference type="EC" id="2.7.7.61" evidence="1"/>
<proteinExistence type="predicted"/>
<evidence type="ECO:0000256" key="2">
    <source>
        <dbReference type="ARBA" id="ARBA00016314"/>
    </source>
</evidence>
<keyword evidence="3 6" id="KW-0808">Transferase</keyword>
<dbReference type="InterPro" id="IPR005551">
    <property type="entry name" value="CitX"/>
</dbReference>
<dbReference type="AlphaFoldDB" id="A0A6N3DY14"/>
<dbReference type="GO" id="GO:0050519">
    <property type="term" value="F:holo-citrate lyase synthase activity"/>
    <property type="evidence" value="ECO:0007669"/>
    <property type="project" value="UniProtKB-EC"/>
</dbReference>
<gene>
    <name evidence="6" type="primary">citX</name>
    <name evidence="6" type="ORF">EMLFYP7_02009</name>
</gene>
<dbReference type="GO" id="GO:0051191">
    <property type="term" value="P:prosthetic group biosynthetic process"/>
    <property type="evidence" value="ECO:0007669"/>
    <property type="project" value="InterPro"/>
</dbReference>
<evidence type="ECO:0000256" key="4">
    <source>
        <dbReference type="ARBA" id="ARBA00022695"/>
    </source>
</evidence>
<comment type="catalytic activity">
    <reaction evidence="5">
        <text>apo-[citrate lyase ACP] + 2'-(5''-triphospho-alpha-D-ribosyl)-3'-dephospho-CoA = holo-[citrate lyase ACP] + diphosphate</text>
        <dbReference type="Rhea" id="RHEA:16333"/>
        <dbReference type="Rhea" id="RHEA-COMP:10157"/>
        <dbReference type="Rhea" id="RHEA-COMP:10158"/>
        <dbReference type="ChEBI" id="CHEBI:29999"/>
        <dbReference type="ChEBI" id="CHEBI:33019"/>
        <dbReference type="ChEBI" id="CHEBI:61378"/>
        <dbReference type="ChEBI" id="CHEBI:82683"/>
        <dbReference type="EC" id="2.7.7.61"/>
    </reaction>
</comment>
<evidence type="ECO:0000256" key="3">
    <source>
        <dbReference type="ARBA" id="ARBA00022679"/>
    </source>
</evidence>
<accession>A0A6N3DY14</accession>
<dbReference type="NCBIfam" id="TIGR03124">
    <property type="entry name" value="citrate_citX"/>
    <property type="match status" value="1"/>
</dbReference>
<dbReference type="Pfam" id="PF03802">
    <property type="entry name" value="CitX"/>
    <property type="match status" value="1"/>
</dbReference>